<gene>
    <name evidence="1" type="ORF">JYB65_07600</name>
</gene>
<sequence length="102" mass="11178">MNGRYAIVLKSQLGPKKGFITLQANGEELQGILECLGNAHSFNGKVINSDKIKLEGMLHTPLGEVPFYLTGIVEENMLTAAFIVKSQKYELLGLKVNDKEGN</sequence>
<reference evidence="1" key="1">
    <citation type="submission" date="2021-02" db="EMBL/GenBank/DDBJ databases">
        <title>Abyssanaerobacter marinus gen.nov., sp., nov, anaerobic bacterium isolated from the Onnuri vent field of Indian Ocean and suggestion of Mogibacteriaceae fam. nov., and proposal of reclassification of ambiguous this family's genus member.</title>
        <authorList>
            <person name="Kim Y.J."/>
            <person name="Yang J.-A."/>
        </authorList>
    </citation>
    <scope>NUCLEOTIDE SEQUENCE</scope>
    <source>
        <strain evidence="1">DSM 2634</strain>
    </source>
</reference>
<comment type="caution">
    <text evidence="1">The sequence shown here is derived from an EMBL/GenBank/DDBJ whole genome shotgun (WGS) entry which is preliminary data.</text>
</comment>
<organism evidence="1 2">
    <name type="scientific">Clostridium aminobutyricum</name>
    <dbReference type="NCBI Taxonomy" id="33953"/>
    <lineage>
        <taxon>Bacteria</taxon>
        <taxon>Bacillati</taxon>
        <taxon>Bacillota</taxon>
        <taxon>Clostridia</taxon>
        <taxon>Eubacteriales</taxon>
        <taxon>Clostridiaceae</taxon>
        <taxon>Clostridium</taxon>
    </lineage>
</organism>
<accession>A0A939D9K1</accession>
<dbReference type="EMBL" id="JAFJZZ010000002">
    <property type="protein sequence ID" value="MBN7773223.1"/>
    <property type="molecule type" value="Genomic_DNA"/>
</dbReference>
<evidence type="ECO:0000313" key="1">
    <source>
        <dbReference type="EMBL" id="MBN7773223.1"/>
    </source>
</evidence>
<evidence type="ECO:0000313" key="2">
    <source>
        <dbReference type="Proteomes" id="UP000664545"/>
    </source>
</evidence>
<dbReference type="AlphaFoldDB" id="A0A939D9K1"/>
<keyword evidence="2" id="KW-1185">Reference proteome</keyword>
<dbReference type="RefSeq" id="WP_206582053.1">
    <property type="nucleotide sequence ID" value="NZ_JAFJZZ010000002.1"/>
</dbReference>
<protein>
    <submittedName>
        <fullName evidence="1">Uncharacterized protein</fullName>
    </submittedName>
</protein>
<proteinExistence type="predicted"/>
<dbReference type="Proteomes" id="UP000664545">
    <property type="component" value="Unassembled WGS sequence"/>
</dbReference>
<name>A0A939D9K1_CLOAM</name>